<reference evidence="1 2" key="1">
    <citation type="submission" date="2019-06" db="EMBL/GenBank/DDBJ databases">
        <title>Whole genome sequencing of XDR Enterobacter.</title>
        <authorList>
            <person name="Gnana Soundari P."/>
            <person name="Vijayakumar R."/>
            <person name="Krishnan P."/>
        </authorList>
    </citation>
    <scope>NUCLEOTIDE SEQUENCE [LARGE SCALE GENOMIC DNA]</scope>
    <source>
        <strain evidence="1 2">C126</strain>
    </source>
</reference>
<gene>
    <name evidence="1" type="ORF">EIN43_12275</name>
</gene>
<proteinExistence type="predicted"/>
<dbReference type="EMBL" id="CP041054">
    <property type="protein sequence ID" value="QDE47440.1"/>
    <property type="molecule type" value="Genomic_DNA"/>
</dbReference>
<evidence type="ECO:0000313" key="2">
    <source>
        <dbReference type="Proteomes" id="UP000318237"/>
    </source>
</evidence>
<name>A0A4Y5ZNX5_9ENTR</name>
<sequence>MIIYYLHHCNFRCTVSLLYVERWQIQRRDTMSKATNTAATKRNNRKIHARKFPQHQRESRLAKKQEEREEIKLARAANNMF</sequence>
<organism evidence="1 2">
    <name type="scientific">Enterobacter hormaechei</name>
    <dbReference type="NCBI Taxonomy" id="158836"/>
    <lineage>
        <taxon>Bacteria</taxon>
        <taxon>Pseudomonadati</taxon>
        <taxon>Pseudomonadota</taxon>
        <taxon>Gammaproteobacteria</taxon>
        <taxon>Enterobacterales</taxon>
        <taxon>Enterobacteriaceae</taxon>
        <taxon>Enterobacter</taxon>
        <taxon>Enterobacter cloacae complex</taxon>
    </lineage>
</organism>
<evidence type="ECO:0000313" key="1">
    <source>
        <dbReference type="EMBL" id="QDE47440.1"/>
    </source>
</evidence>
<protein>
    <submittedName>
        <fullName evidence="1">Uncharacterized protein</fullName>
    </submittedName>
</protein>
<dbReference type="Proteomes" id="UP000318237">
    <property type="component" value="Chromosome"/>
</dbReference>
<dbReference type="AlphaFoldDB" id="A0A4Y5ZNX5"/>
<accession>A0A4Y5ZNX5</accession>